<sequence>MTIRLASLELPDGRRTEPNPTAADPVTEPPQAAKAAPRRRSGFLPRRIPKPGMLHTPSSSRSDWMIMLGGIGLAAVCAMFPWYIFFNQEQFGVRPMTFAGRPSPEGPSRDALPALIGARLPTNMIPLPQVDYTATGTVDRGPAAVLEDQPFPGDEPGFRLVHVVGGRAMIEDEDGYWMLQRGSRLPDGSRISRIQWKNGHWEVITSRELVITLSADAGNGT</sequence>
<feature type="region of interest" description="Disordered" evidence="1">
    <location>
        <begin position="1"/>
        <end position="59"/>
    </location>
</feature>
<gene>
    <name evidence="3" type="ORF">R2G56_03625</name>
</gene>
<protein>
    <submittedName>
        <fullName evidence="3">Uncharacterized protein</fullName>
    </submittedName>
</protein>
<keyword evidence="2" id="KW-1133">Transmembrane helix</keyword>
<keyword evidence="4" id="KW-1185">Reference proteome</keyword>
<feature type="transmembrane region" description="Helical" evidence="2">
    <location>
        <begin position="64"/>
        <end position="86"/>
    </location>
</feature>
<name>A0ABU4AGJ7_9HYPH</name>
<comment type="caution">
    <text evidence="3">The sequence shown here is derived from an EMBL/GenBank/DDBJ whole genome shotgun (WGS) entry which is preliminary data.</text>
</comment>
<evidence type="ECO:0000313" key="3">
    <source>
        <dbReference type="EMBL" id="MDV6225367.1"/>
    </source>
</evidence>
<organism evidence="3 4">
    <name type="scientific">Nitratireductor aquimarinus</name>
    <dbReference type="NCBI Taxonomy" id="889300"/>
    <lineage>
        <taxon>Bacteria</taxon>
        <taxon>Pseudomonadati</taxon>
        <taxon>Pseudomonadota</taxon>
        <taxon>Alphaproteobacteria</taxon>
        <taxon>Hyphomicrobiales</taxon>
        <taxon>Phyllobacteriaceae</taxon>
        <taxon>Nitratireductor</taxon>
    </lineage>
</organism>
<proteinExistence type="predicted"/>
<accession>A0ABU4AGJ7</accession>
<reference evidence="3 4" key="1">
    <citation type="submission" date="2023-10" db="EMBL/GenBank/DDBJ databases">
        <authorList>
            <person name="Venkata Ramana C."/>
            <person name="Sasikala C."/>
            <person name="Dhurka M."/>
        </authorList>
    </citation>
    <scope>NUCLEOTIDE SEQUENCE [LARGE SCALE GENOMIC DNA]</scope>
    <source>
        <strain evidence="3 4">KCTC 32151</strain>
    </source>
</reference>
<dbReference type="EMBL" id="JAWLIP010000001">
    <property type="protein sequence ID" value="MDV6225367.1"/>
    <property type="molecule type" value="Genomic_DNA"/>
</dbReference>
<evidence type="ECO:0000313" key="4">
    <source>
        <dbReference type="Proteomes" id="UP001185659"/>
    </source>
</evidence>
<evidence type="ECO:0000256" key="2">
    <source>
        <dbReference type="SAM" id="Phobius"/>
    </source>
</evidence>
<keyword evidence="2" id="KW-0812">Transmembrane</keyword>
<dbReference type="RefSeq" id="WP_317560471.1">
    <property type="nucleotide sequence ID" value="NZ_JAWLIP010000001.1"/>
</dbReference>
<evidence type="ECO:0000256" key="1">
    <source>
        <dbReference type="SAM" id="MobiDB-lite"/>
    </source>
</evidence>
<dbReference type="Proteomes" id="UP001185659">
    <property type="component" value="Unassembled WGS sequence"/>
</dbReference>
<keyword evidence="2" id="KW-0472">Membrane</keyword>